<protein>
    <submittedName>
        <fullName evidence="9">TIGR01620 family protein</fullName>
    </submittedName>
</protein>
<sequence>MNDINQLRAGRRIATSVEPDHAEQPLDSGKRVEGVHIDPLMGDENVGLEAEQELELEQVFQKPKRRLGLFGYFVISLLTLVVVESVYSIVQALQSSWLLALLYISVLGLAVLCALVFVVKEASALRKLKHHQQHRQDGQRLLNSTQIGEAQDWLSPLLAHHPKQQVEEFKAALKSHHTDKEVLQLYESSLLQTQDQRAKKMINQHATTSALLVAMSPLALVDMLAVLWRGIHLIEAITKHYGIKLAYRSRITLYKLLFKQMVFVGATELITDLAATSLGAELLGKLSARAGQGLSAGVFTARLGYKTMELCRPLPRLEHQPNLLKSTVDQIVKTLLKRTEVSPKNDR</sequence>
<dbReference type="RefSeq" id="WP_070993118.1">
    <property type="nucleotide sequence ID" value="NZ_CBCSHD010000004.1"/>
</dbReference>
<reference evidence="9 10" key="1">
    <citation type="submission" date="2016-10" db="EMBL/GenBank/DDBJ databases">
        <title>Pseudoalteromonas amylolytica sp. nov., isolated from the surface seawater.</title>
        <authorList>
            <person name="Wu Y.-H."/>
            <person name="Cheng H."/>
            <person name="Jin X.-B."/>
            <person name="Wang C.-S."/>
            <person name="Xu X.-W."/>
        </authorList>
    </citation>
    <scope>NUCLEOTIDE SEQUENCE [LARGE SCALE GENOMIC DNA]</scope>
    <source>
        <strain evidence="9 10">JCM 12483</strain>
    </source>
</reference>
<comment type="caution">
    <text evidence="9">The sequence shown here is derived from an EMBL/GenBank/DDBJ whole genome shotgun (WGS) entry which is preliminary data.</text>
</comment>
<name>A0A1S1N367_9GAMM</name>
<evidence type="ECO:0000256" key="4">
    <source>
        <dbReference type="ARBA" id="ARBA00022519"/>
    </source>
</evidence>
<comment type="similarity">
    <text evidence="2">Belongs to the UPF0283 family.</text>
</comment>
<dbReference type="PANTHER" id="PTHR39342">
    <property type="entry name" value="UPF0283 MEMBRANE PROTEIN YCJF"/>
    <property type="match status" value="1"/>
</dbReference>
<dbReference type="STRING" id="327939.BIW53_16350"/>
<feature type="transmembrane region" description="Helical" evidence="8">
    <location>
        <begin position="206"/>
        <end position="228"/>
    </location>
</feature>
<keyword evidence="6 8" id="KW-1133">Transmembrane helix</keyword>
<dbReference type="NCBIfam" id="TIGR01620">
    <property type="entry name" value="hyp_HI0043"/>
    <property type="match status" value="1"/>
</dbReference>
<evidence type="ECO:0000256" key="1">
    <source>
        <dbReference type="ARBA" id="ARBA00004429"/>
    </source>
</evidence>
<dbReference type="Proteomes" id="UP000180253">
    <property type="component" value="Unassembled WGS sequence"/>
</dbReference>
<keyword evidence="4" id="KW-0997">Cell inner membrane</keyword>
<feature type="transmembrane region" description="Helical" evidence="8">
    <location>
        <begin position="96"/>
        <end position="119"/>
    </location>
</feature>
<dbReference type="InterPro" id="IPR021147">
    <property type="entry name" value="DUF697"/>
</dbReference>
<evidence type="ECO:0000256" key="7">
    <source>
        <dbReference type="ARBA" id="ARBA00023136"/>
    </source>
</evidence>
<keyword evidence="10" id="KW-1185">Reference proteome</keyword>
<comment type="subcellular location">
    <subcellularLocation>
        <location evidence="1">Cell inner membrane</location>
        <topology evidence="1">Multi-pass membrane protein</topology>
    </subcellularLocation>
</comment>
<keyword evidence="5 8" id="KW-0812">Transmembrane</keyword>
<feature type="transmembrane region" description="Helical" evidence="8">
    <location>
        <begin position="69"/>
        <end position="90"/>
    </location>
</feature>
<evidence type="ECO:0000313" key="10">
    <source>
        <dbReference type="Proteomes" id="UP000180253"/>
    </source>
</evidence>
<keyword evidence="3" id="KW-1003">Cell membrane</keyword>
<evidence type="ECO:0000256" key="8">
    <source>
        <dbReference type="SAM" id="Phobius"/>
    </source>
</evidence>
<evidence type="ECO:0000256" key="2">
    <source>
        <dbReference type="ARBA" id="ARBA00008255"/>
    </source>
</evidence>
<dbReference type="GO" id="GO:0005886">
    <property type="term" value="C:plasma membrane"/>
    <property type="evidence" value="ECO:0007669"/>
    <property type="project" value="UniProtKB-SubCell"/>
</dbReference>
<dbReference type="Pfam" id="PF05128">
    <property type="entry name" value="DUF697"/>
    <property type="match status" value="1"/>
</dbReference>
<dbReference type="InterPro" id="IPR006507">
    <property type="entry name" value="UPF0283"/>
</dbReference>
<dbReference type="OrthoDB" id="958025at2"/>
<evidence type="ECO:0000256" key="6">
    <source>
        <dbReference type="ARBA" id="ARBA00022989"/>
    </source>
</evidence>
<dbReference type="EMBL" id="MNAN01000035">
    <property type="protein sequence ID" value="OHU93824.1"/>
    <property type="molecule type" value="Genomic_DNA"/>
</dbReference>
<keyword evidence="7 8" id="KW-0472">Membrane</keyword>
<organism evidence="9 10">
    <name type="scientific">Pseudoalteromonas byunsanensis</name>
    <dbReference type="NCBI Taxonomy" id="327939"/>
    <lineage>
        <taxon>Bacteria</taxon>
        <taxon>Pseudomonadati</taxon>
        <taxon>Pseudomonadota</taxon>
        <taxon>Gammaproteobacteria</taxon>
        <taxon>Alteromonadales</taxon>
        <taxon>Pseudoalteromonadaceae</taxon>
        <taxon>Pseudoalteromonas</taxon>
    </lineage>
</organism>
<evidence type="ECO:0000256" key="5">
    <source>
        <dbReference type="ARBA" id="ARBA00022692"/>
    </source>
</evidence>
<gene>
    <name evidence="9" type="ORF">BIW53_16350</name>
</gene>
<evidence type="ECO:0000256" key="3">
    <source>
        <dbReference type="ARBA" id="ARBA00022475"/>
    </source>
</evidence>
<dbReference type="AlphaFoldDB" id="A0A1S1N367"/>
<evidence type="ECO:0000313" key="9">
    <source>
        <dbReference type="EMBL" id="OHU93824.1"/>
    </source>
</evidence>
<accession>A0A1S1N367</accession>
<proteinExistence type="inferred from homology"/>
<dbReference type="PANTHER" id="PTHR39342:SF1">
    <property type="entry name" value="UPF0283 MEMBRANE PROTEIN YCJF"/>
    <property type="match status" value="1"/>
</dbReference>